<name>A0A1G4J205_9SACH</name>
<sequence length="431" mass="48695">MSSMLSTCCVVILSIVVMVLNNNKSIKMRLASKLQHSLSKLNRHVPISTDFKLGNTEHFKTAVGLADVYDSLLHLQEYRVRALNQNAALYHLSKTLDPTQIEQLRALQYYEKLEQVNDAVGDNSKTAQLIVENSLNKLLLNNRLDDENGKEALSVFTGLGYERDGESALKRIPVHKLTLAPNSNQQRVNEAISHMCRDWHHSFEAERKPLVDFMVSRVKGLNLKGNTLLVVPGSGAGRLAYEIARAFPKCDVHSVELSTLMYLCNEFALDHSGTIRIAPFAQHFSGQLTTRQQVGGLDIDLAQSERPSNLKVHLGNFCEFQPCASYDNIVVLSAYFIDTAEDLFDYFEAIEALKTSCSKLHWVNIGPLKYGTRPKVQFTVEELTKLRSIRKWKDLYHDANTDKLCGYLTNKDSLYQGFYGLVRFHSQYTGE</sequence>
<keyword evidence="3" id="KW-1185">Reference proteome</keyword>
<feature type="signal peptide" evidence="1">
    <location>
        <begin position="1"/>
        <end position="21"/>
    </location>
</feature>
<dbReference type="PANTHER" id="PTHR12303:SF11">
    <property type="entry name" value="AER338CP"/>
    <property type="match status" value="1"/>
</dbReference>
<accession>A0A1G4J205</accession>
<protein>
    <submittedName>
        <fullName evidence="2">LAME_0C04962g1_1</fullName>
    </submittedName>
</protein>
<dbReference type="SMART" id="SM01296">
    <property type="entry name" value="N2227"/>
    <property type="match status" value="1"/>
</dbReference>
<dbReference type="PANTHER" id="PTHR12303">
    <property type="entry name" value="CARNOSINE N-METHYLTRANSFERASE"/>
    <property type="match status" value="1"/>
</dbReference>
<evidence type="ECO:0000313" key="2">
    <source>
        <dbReference type="EMBL" id="SCU83383.1"/>
    </source>
</evidence>
<gene>
    <name evidence="2" type="ORF">LAME_0C04962G</name>
</gene>
<organism evidence="2 3">
    <name type="scientific">Lachancea meyersii CBS 8951</name>
    <dbReference type="NCBI Taxonomy" id="1266667"/>
    <lineage>
        <taxon>Eukaryota</taxon>
        <taxon>Fungi</taxon>
        <taxon>Dikarya</taxon>
        <taxon>Ascomycota</taxon>
        <taxon>Saccharomycotina</taxon>
        <taxon>Saccharomycetes</taxon>
        <taxon>Saccharomycetales</taxon>
        <taxon>Saccharomycetaceae</taxon>
        <taxon>Lachancea</taxon>
    </lineage>
</organism>
<dbReference type="InterPro" id="IPR029063">
    <property type="entry name" value="SAM-dependent_MTases_sf"/>
</dbReference>
<dbReference type="AlphaFoldDB" id="A0A1G4J205"/>
<proteinExistence type="predicted"/>
<dbReference type="Proteomes" id="UP000191144">
    <property type="component" value="Chromosome C"/>
</dbReference>
<keyword evidence="1" id="KW-0732">Signal</keyword>
<evidence type="ECO:0000313" key="3">
    <source>
        <dbReference type="Proteomes" id="UP000191144"/>
    </source>
</evidence>
<dbReference type="SUPFAM" id="SSF53335">
    <property type="entry name" value="S-adenosyl-L-methionine-dependent methyltransferases"/>
    <property type="match status" value="1"/>
</dbReference>
<feature type="chain" id="PRO_5009235907" evidence="1">
    <location>
        <begin position="22"/>
        <end position="431"/>
    </location>
</feature>
<dbReference type="InterPro" id="IPR012901">
    <property type="entry name" value="CARME"/>
</dbReference>
<dbReference type="Pfam" id="PF07942">
    <property type="entry name" value="CARME"/>
    <property type="match status" value="1"/>
</dbReference>
<evidence type="ECO:0000256" key="1">
    <source>
        <dbReference type="SAM" id="SignalP"/>
    </source>
</evidence>
<reference evidence="3" key="1">
    <citation type="submission" date="2016-03" db="EMBL/GenBank/DDBJ databases">
        <authorList>
            <person name="Devillers Hugo."/>
        </authorList>
    </citation>
    <scope>NUCLEOTIDE SEQUENCE [LARGE SCALE GENOMIC DNA]</scope>
</reference>
<dbReference type="GO" id="GO:0008757">
    <property type="term" value="F:S-adenosylmethionine-dependent methyltransferase activity"/>
    <property type="evidence" value="ECO:0007669"/>
    <property type="project" value="InterPro"/>
</dbReference>
<dbReference type="OrthoDB" id="978at2759"/>
<dbReference type="EMBL" id="LT598479">
    <property type="protein sequence ID" value="SCU83383.1"/>
    <property type="molecule type" value="Genomic_DNA"/>
</dbReference>